<proteinExistence type="predicted"/>
<comment type="caution">
    <text evidence="3">The sequence shown here is derived from an EMBL/GenBank/DDBJ whole genome shotgun (WGS) entry which is preliminary data.</text>
</comment>
<gene>
    <name evidence="3" type="ORF">NATSA_05940</name>
</gene>
<dbReference type="InterPro" id="IPR011761">
    <property type="entry name" value="ATP-grasp"/>
</dbReference>
<keyword evidence="1" id="KW-0067">ATP-binding</keyword>
<dbReference type="Proteomes" id="UP000673975">
    <property type="component" value="Unassembled WGS sequence"/>
</dbReference>
<organism evidence="3 4">
    <name type="scientific">Natronogracilivirga saccharolytica</name>
    <dbReference type="NCBI Taxonomy" id="2812953"/>
    <lineage>
        <taxon>Bacteria</taxon>
        <taxon>Pseudomonadati</taxon>
        <taxon>Balneolota</taxon>
        <taxon>Balneolia</taxon>
        <taxon>Balneolales</taxon>
        <taxon>Cyclonatronaceae</taxon>
        <taxon>Natronogracilivirga</taxon>
    </lineage>
</organism>
<evidence type="ECO:0000313" key="3">
    <source>
        <dbReference type="EMBL" id="MBP3192200.1"/>
    </source>
</evidence>
<dbReference type="Pfam" id="PF02655">
    <property type="entry name" value="ATP-grasp_3"/>
    <property type="match status" value="1"/>
</dbReference>
<dbReference type="Gene3D" id="3.40.50.20">
    <property type="match status" value="1"/>
</dbReference>
<name>A0A8J7UUA1_9BACT</name>
<accession>A0A8J7UUA1</accession>
<dbReference type="SUPFAM" id="SSF56059">
    <property type="entry name" value="Glutathione synthetase ATP-binding domain-like"/>
    <property type="match status" value="1"/>
</dbReference>
<evidence type="ECO:0000259" key="2">
    <source>
        <dbReference type="PROSITE" id="PS50975"/>
    </source>
</evidence>
<dbReference type="PROSITE" id="PS50975">
    <property type="entry name" value="ATP_GRASP"/>
    <property type="match status" value="1"/>
</dbReference>
<dbReference type="RefSeq" id="WP_210511091.1">
    <property type="nucleotide sequence ID" value="NZ_JAFIDN010000003.1"/>
</dbReference>
<reference evidence="3" key="1">
    <citation type="submission" date="2021-02" db="EMBL/GenBank/DDBJ databases">
        <title>Natronogracilivirga saccharolytica gen. nov. sp. nov. a new anaerobic, haloalkiliphilic carbohydrate-fermenting bacterium from soda lake and proposing of Cyclonatronumiaceae fam. nov. in the phylum Balneolaeota.</title>
        <authorList>
            <person name="Zhilina T.N."/>
            <person name="Sorokin D.Y."/>
            <person name="Zavarzina D.G."/>
            <person name="Toshchakov S.V."/>
            <person name="Kublanov I.V."/>
        </authorList>
    </citation>
    <scope>NUCLEOTIDE SEQUENCE</scope>
    <source>
        <strain evidence="3">Z-1702</strain>
    </source>
</reference>
<dbReference type="GO" id="GO:0046872">
    <property type="term" value="F:metal ion binding"/>
    <property type="evidence" value="ECO:0007669"/>
    <property type="project" value="InterPro"/>
</dbReference>
<dbReference type="GO" id="GO:0005524">
    <property type="term" value="F:ATP binding"/>
    <property type="evidence" value="ECO:0007669"/>
    <property type="project" value="UniProtKB-UniRule"/>
</dbReference>
<keyword evidence="1" id="KW-0547">Nucleotide-binding</keyword>
<dbReference type="AlphaFoldDB" id="A0A8J7UUA1"/>
<sequence>MKKSLRDVKSVLVLGIENNIVLPVIRALGRLMPHAKIFTQSPISNGRPAWASSKYIADHYYFHTTGDSDNLREVIACIERTQADIIIPANEDYVRWVSKNKDTINKHTLVPPLPSPTQFDQLVPKHKLNEFLIDHNLPHANNYRLDDPILHNWNIEVTHLILKPIRGSSGTGMKKISSIKELHETIQNLDPEKYFLQEEIDGEIMDCSLLAIDGEIKAWSIKKNLAKVGYNFSTAMEFIEHNEIYKTTCKLVELSGYSGLANLDYCLDKKDGQPKPIDFNARFWVSLLGAKAAGIDYTELYCLAAFGHSISRREYNKCIYLMGKSAMNHYRKKVLSPFSKHSSTCIHTDLWDRVTDPKPEILQLIRNRYRSGVT</sequence>
<dbReference type="EMBL" id="JAFIDN010000003">
    <property type="protein sequence ID" value="MBP3192200.1"/>
    <property type="molecule type" value="Genomic_DNA"/>
</dbReference>
<evidence type="ECO:0000256" key="1">
    <source>
        <dbReference type="PROSITE-ProRule" id="PRU00409"/>
    </source>
</evidence>
<evidence type="ECO:0000313" key="4">
    <source>
        <dbReference type="Proteomes" id="UP000673975"/>
    </source>
</evidence>
<keyword evidence="4" id="KW-1185">Reference proteome</keyword>
<feature type="domain" description="ATP-grasp" evidence="2">
    <location>
        <begin position="129"/>
        <end position="306"/>
    </location>
</feature>
<dbReference type="InterPro" id="IPR003806">
    <property type="entry name" value="ATP-grasp_PylC-type"/>
</dbReference>
<dbReference type="Gene3D" id="3.30.470.20">
    <property type="entry name" value="ATP-grasp fold, B domain"/>
    <property type="match status" value="1"/>
</dbReference>
<protein>
    <submittedName>
        <fullName evidence="3">ATP-grasp domain-containing protein</fullName>
    </submittedName>
</protein>